<dbReference type="InterPro" id="IPR018485">
    <property type="entry name" value="FGGY_C"/>
</dbReference>
<dbReference type="AlphaFoldDB" id="A0A225T0E6"/>
<dbReference type="InterPro" id="IPR018483">
    <property type="entry name" value="Carb_kinase_FGGY_CS"/>
</dbReference>
<comment type="caution">
    <text evidence="10">The sequence shown here is derived from an EMBL/GenBank/DDBJ whole genome shotgun (WGS) entry which is preliminary data.</text>
</comment>
<evidence type="ECO:0000256" key="1">
    <source>
        <dbReference type="ARBA" id="ARBA00009156"/>
    </source>
</evidence>
<dbReference type="InterPro" id="IPR043129">
    <property type="entry name" value="ATPase_NBD"/>
</dbReference>
<dbReference type="GO" id="GO:0006071">
    <property type="term" value="P:glycerol metabolic process"/>
    <property type="evidence" value="ECO:0007669"/>
    <property type="project" value="TreeGrafter"/>
</dbReference>
<dbReference type="PIRSF" id="PIRSF000538">
    <property type="entry name" value="GlpK"/>
    <property type="match status" value="1"/>
</dbReference>
<evidence type="ECO:0000313" key="10">
    <source>
        <dbReference type="EMBL" id="OWY36910.1"/>
    </source>
</evidence>
<keyword evidence="5" id="KW-0067">ATP-binding</keyword>
<keyword evidence="11" id="KW-1185">Reference proteome</keyword>
<dbReference type="Gene3D" id="3.30.420.40">
    <property type="match status" value="2"/>
</dbReference>
<dbReference type="GO" id="GO:0004370">
    <property type="term" value="F:glycerol kinase activity"/>
    <property type="evidence" value="ECO:0007669"/>
    <property type="project" value="TreeGrafter"/>
</dbReference>
<dbReference type="InterPro" id="IPR018484">
    <property type="entry name" value="FGGY_N"/>
</dbReference>
<dbReference type="PANTHER" id="PTHR10196">
    <property type="entry name" value="SUGAR KINASE"/>
    <property type="match status" value="1"/>
</dbReference>
<keyword evidence="3" id="KW-0547">Nucleotide-binding</keyword>
<accession>A0A225T0E6</accession>
<proteinExistence type="inferred from homology"/>
<evidence type="ECO:0000256" key="7">
    <source>
        <dbReference type="RuleBase" id="RU003733"/>
    </source>
</evidence>
<dbReference type="InterPro" id="IPR000577">
    <property type="entry name" value="Carb_kinase_FGGY"/>
</dbReference>
<dbReference type="GO" id="GO:0005524">
    <property type="term" value="F:ATP binding"/>
    <property type="evidence" value="ECO:0007669"/>
    <property type="project" value="UniProtKB-KW"/>
</dbReference>
<keyword evidence="4 7" id="KW-0418">Kinase</keyword>
<reference evidence="10 11" key="1">
    <citation type="journal article" date="2010" name="Int. J. Syst. Evol. Microbiol.">
        <title>Reclassification of Herbaspirillum putei as a later heterotypic synonym of Herbaspirillum huttiense, with the description of H. huttiense subsp. huttiense subsp. nov. and H. huttiense subsp. putei subsp. nov., comb. nov., and description of Herbaspirillum aquaticum sp. nov.</title>
        <authorList>
            <person name="Dobritsa A.P."/>
            <person name="Reddy M.C."/>
            <person name="Samadpour M."/>
        </authorList>
    </citation>
    <scope>NUCLEOTIDE SEQUENCE [LARGE SCALE GENOMIC DNA]</scope>
    <source>
        <strain evidence="10 11">IEH 4430</strain>
    </source>
</reference>
<comment type="similarity">
    <text evidence="1 7">Belongs to the FGGY kinase family.</text>
</comment>
<keyword evidence="2 7" id="KW-0808">Transferase</keyword>
<dbReference type="PANTHER" id="PTHR10196:SF69">
    <property type="entry name" value="GLYCEROL KINASE"/>
    <property type="match status" value="1"/>
</dbReference>
<dbReference type="SUPFAM" id="SSF53067">
    <property type="entry name" value="Actin-like ATPase domain"/>
    <property type="match status" value="2"/>
</dbReference>
<evidence type="ECO:0000259" key="9">
    <source>
        <dbReference type="Pfam" id="PF02782"/>
    </source>
</evidence>
<feature type="domain" description="Carbohydrate kinase FGGY C-terminal" evidence="9">
    <location>
        <begin position="262"/>
        <end position="453"/>
    </location>
</feature>
<feature type="domain" description="Carbohydrate kinase FGGY N-terminal" evidence="8">
    <location>
        <begin position="7"/>
        <end position="251"/>
    </location>
</feature>
<dbReference type="Proteomes" id="UP000214747">
    <property type="component" value="Unassembled WGS sequence"/>
</dbReference>
<name>A0A225T0E6_9BURK</name>
<evidence type="ECO:0000256" key="2">
    <source>
        <dbReference type="ARBA" id="ARBA00022679"/>
    </source>
</evidence>
<dbReference type="GO" id="GO:0005829">
    <property type="term" value="C:cytosol"/>
    <property type="evidence" value="ECO:0007669"/>
    <property type="project" value="TreeGrafter"/>
</dbReference>
<protein>
    <recommendedName>
        <fullName evidence="6">ATP:glycerol 3-phosphotransferase</fullName>
    </recommendedName>
</protein>
<organism evidence="10 11">
    <name type="scientific">Herbaspirillum aquaticum</name>
    <dbReference type="NCBI Taxonomy" id="568783"/>
    <lineage>
        <taxon>Bacteria</taxon>
        <taxon>Pseudomonadati</taxon>
        <taxon>Pseudomonadota</taxon>
        <taxon>Betaproteobacteria</taxon>
        <taxon>Burkholderiales</taxon>
        <taxon>Oxalobacteraceae</taxon>
        <taxon>Herbaspirillum</taxon>
    </lineage>
</organism>
<evidence type="ECO:0000313" key="11">
    <source>
        <dbReference type="Proteomes" id="UP000214747"/>
    </source>
</evidence>
<dbReference type="Pfam" id="PF02782">
    <property type="entry name" value="FGGY_C"/>
    <property type="match status" value="1"/>
</dbReference>
<sequence length="508" mass="53813">MNAREAILAIDAGTSSTRAAVVTANGLVTCLHRRPLPTHSPRSGVVEQNAALIWQQTLTVCRAALHQARQKGLRIRAIGLCNQRASAVLWDTASGRPLAPALAWQDSRHAADLSALAPHWDPRLRHRLGRPVGSRSPYLWAARLLRSHPAVARAWERGQLGFGSIDTWLLWQLSGRRLLATSATNATACNAYVLAHHAYALDWLDALDFPPALLPALYQDADDYGSSDAKVLGAVLPIRACAGDQLAAAIGQGCLEAGQALCQHGTGSFIDVLVGPRAAPAALDGERSGSVVVTARRQNDVSHFALESYSATTGAVLAWACQRQRWFPDARRLLALAGSVESAGGVSFVPALAGLQAPQRSSTARAALQGLSLATGRAEVAHALVEGIAQVVAACVSANAEAAGLPLSQVMTGGTLATSDLLLQMQADLTGVPACRTHQAAHASLRGIAYLAGSHGLLWDDLSHACARTRLQAVFKPRIDSGERARRRALWQARLCAELEHGWPEGGR</sequence>
<gene>
    <name evidence="10" type="ORF">CEJ45_02130</name>
</gene>
<evidence type="ECO:0000259" key="8">
    <source>
        <dbReference type="Pfam" id="PF00370"/>
    </source>
</evidence>
<dbReference type="RefSeq" id="WP_088753581.1">
    <property type="nucleotide sequence ID" value="NZ_JARJFG010000001.1"/>
</dbReference>
<evidence type="ECO:0000256" key="3">
    <source>
        <dbReference type="ARBA" id="ARBA00022741"/>
    </source>
</evidence>
<evidence type="ECO:0000256" key="4">
    <source>
        <dbReference type="ARBA" id="ARBA00022777"/>
    </source>
</evidence>
<evidence type="ECO:0000256" key="6">
    <source>
        <dbReference type="ARBA" id="ARBA00043149"/>
    </source>
</evidence>
<dbReference type="EMBL" id="NJGV01000001">
    <property type="protein sequence ID" value="OWY36910.1"/>
    <property type="molecule type" value="Genomic_DNA"/>
</dbReference>
<dbReference type="Pfam" id="PF00370">
    <property type="entry name" value="FGGY_N"/>
    <property type="match status" value="1"/>
</dbReference>
<dbReference type="PROSITE" id="PS00445">
    <property type="entry name" value="FGGY_KINASES_2"/>
    <property type="match status" value="1"/>
</dbReference>
<evidence type="ECO:0000256" key="5">
    <source>
        <dbReference type="ARBA" id="ARBA00022840"/>
    </source>
</evidence>